<reference evidence="3" key="2">
    <citation type="submission" date="2002-10" db="EMBL/GenBank/DDBJ databases">
        <title>Oryza sativa nipponbare(GA3) genomic DNA, chromosome 2, BAC clone:OSJNBa0078N11.</title>
        <authorList>
            <person name="Sasaki T."/>
            <person name="Matsumoto T."/>
            <person name="Katayose Y."/>
        </authorList>
    </citation>
    <scope>NUCLEOTIDE SEQUENCE</scope>
</reference>
<feature type="region of interest" description="Disordered" evidence="1">
    <location>
        <begin position="90"/>
        <end position="240"/>
    </location>
</feature>
<dbReference type="AlphaFoldDB" id="Q6YUX2"/>
<feature type="compositionally biased region" description="Low complexity" evidence="1">
    <location>
        <begin position="221"/>
        <end position="232"/>
    </location>
</feature>
<evidence type="ECO:0000256" key="1">
    <source>
        <dbReference type="SAM" id="MobiDB-lite"/>
    </source>
</evidence>
<dbReference type="EMBL" id="AP005733">
    <property type="protein sequence ID" value="BAD16338.1"/>
    <property type="molecule type" value="Genomic_DNA"/>
</dbReference>
<feature type="compositionally biased region" description="Basic residues" evidence="1">
    <location>
        <begin position="211"/>
        <end position="220"/>
    </location>
</feature>
<feature type="compositionally biased region" description="Basic residues" evidence="1">
    <location>
        <begin position="288"/>
        <end position="297"/>
    </location>
</feature>
<sequence>MGAAASFACALGPRAPPTPSSPLPTLAPCSPARRRHPTPAPAPPVTAACVLASSEAKVCAGASTCLPPPPPPPTAVLPIVFVDGDQTVDLATVTVPPPPPPAFRLHSPPRGSGGPRGAGDVLSSSSPPASSSPLASSSALGSAVAPSPPPDWFQRIAERSPPLSRPADRGVGEDQPPPDPLRPSDPPPVARSSCRSAPPSTRRSDGQPAMRQRRHGRRGGKAAAGARGAKAASIKIEQTKPRRISQELAQASAMEEVVVGKERKRPRCALVGVGGHDSDVADEPGGVRARRTSTARW</sequence>
<evidence type="ECO:0000313" key="4">
    <source>
        <dbReference type="Proteomes" id="UP000000763"/>
    </source>
</evidence>
<reference evidence="4" key="4">
    <citation type="journal article" date="2008" name="Nucleic Acids Res.">
        <title>The rice annotation project database (RAP-DB): 2008 update.</title>
        <authorList>
            <consortium name="The rice annotation project (RAP)"/>
        </authorList>
    </citation>
    <scope>GENOME REANNOTATION</scope>
    <source>
        <strain evidence="4">cv. Nipponbare</strain>
    </source>
</reference>
<feature type="compositionally biased region" description="Pro residues" evidence="1">
    <location>
        <begin position="175"/>
        <end position="189"/>
    </location>
</feature>
<evidence type="ECO:0000313" key="3">
    <source>
        <dbReference type="EMBL" id="BAD16448.1"/>
    </source>
</evidence>
<protein>
    <submittedName>
        <fullName evidence="3">Uncharacterized protein</fullName>
    </submittedName>
</protein>
<gene>
    <name evidence="3" type="ORF">OSJNBa0078N11.21</name>
    <name evidence="2" type="ORF">OSJNBb0024K03.33</name>
</gene>
<dbReference type="EMBL" id="AP005848">
    <property type="protein sequence ID" value="BAD16448.1"/>
    <property type="molecule type" value="Genomic_DNA"/>
</dbReference>
<reference evidence="4" key="3">
    <citation type="journal article" date="2005" name="Nature">
        <title>The map-based sequence of the rice genome.</title>
        <authorList>
            <consortium name="International rice genome sequencing project (IRGSP)"/>
            <person name="Matsumoto T."/>
            <person name="Wu J."/>
            <person name="Kanamori H."/>
            <person name="Katayose Y."/>
            <person name="Fujisawa M."/>
            <person name="Namiki N."/>
            <person name="Mizuno H."/>
            <person name="Yamamoto K."/>
            <person name="Antonio B.A."/>
            <person name="Baba T."/>
            <person name="Sakata K."/>
            <person name="Nagamura Y."/>
            <person name="Aoki H."/>
            <person name="Arikawa K."/>
            <person name="Arita K."/>
            <person name="Bito T."/>
            <person name="Chiden Y."/>
            <person name="Fujitsuka N."/>
            <person name="Fukunaka R."/>
            <person name="Hamada M."/>
            <person name="Harada C."/>
            <person name="Hayashi A."/>
            <person name="Hijishita S."/>
            <person name="Honda M."/>
            <person name="Hosokawa S."/>
            <person name="Ichikawa Y."/>
            <person name="Idonuma A."/>
            <person name="Iijima M."/>
            <person name="Ikeda M."/>
            <person name="Ikeno M."/>
            <person name="Ito K."/>
            <person name="Ito S."/>
            <person name="Ito T."/>
            <person name="Ito Y."/>
            <person name="Ito Y."/>
            <person name="Iwabuchi A."/>
            <person name="Kamiya K."/>
            <person name="Karasawa W."/>
            <person name="Kurita K."/>
            <person name="Katagiri S."/>
            <person name="Kikuta A."/>
            <person name="Kobayashi H."/>
            <person name="Kobayashi N."/>
            <person name="Machita K."/>
            <person name="Maehara T."/>
            <person name="Masukawa M."/>
            <person name="Mizubayashi T."/>
            <person name="Mukai Y."/>
            <person name="Nagasaki H."/>
            <person name="Nagata Y."/>
            <person name="Naito S."/>
            <person name="Nakashima M."/>
            <person name="Nakama Y."/>
            <person name="Nakamichi Y."/>
            <person name="Nakamura M."/>
            <person name="Meguro A."/>
            <person name="Negishi M."/>
            <person name="Ohta I."/>
            <person name="Ohta T."/>
            <person name="Okamoto M."/>
            <person name="Ono N."/>
            <person name="Saji S."/>
            <person name="Sakaguchi M."/>
            <person name="Sakai K."/>
            <person name="Shibata M."/>
            <person name="Shimokawa T."/>
            <person name="Song J."/>
            <person name="Takazaki Y."/>
            <person name="Terasawa K."/>
            <person name="Tsugane M."/>
            <person name="Tsuji K."/>
            <person name="Ueda S."/>
            <person name="Waki K."/>
            <person name="Yamagata H."/>
            <person name="Yamamoto M."/>
            <person name="Yamamoto S."/>
            <person name="Yamane H."/>
            <person name="Yoshiki S."/>
            <person name="Yoshihara R."/>
            <person name="Yukawa K."/>
            <person name="Zhong H."/>
            <person name="Yano M."/>
            <person name="Yuan Q."/>
            <person name="Ouyang S."/>
            <person name="Liu J."/>
            <person name="Jones K.M."/>
            <person name="Gansberger K."/>
            <person name="Moffat K."/>
            <person name="Hill J."/>
            <person name="Bera J."/>
            <person name="Fadrosh D."/>
            <person name="Jin S."/>
            <person name="Johri S."/>
            <person name="Kim M."/>
            <person name="Overton L."/>
            <person name="Reardon M."/>
            <person name="Tsitrin T."/>
            <person name="Vuong H."/>
            <person name="Weaver B."/>
            <person name="Ciecko A."/>
            <person name="Tallon L."/>
            <person name="Jackson J."/>
            <person name="Pai G."/>
            <person name="Aken S.V."/>
            <person name="Utterback T."/>
            <person name="Reidmuller S."/>
            <person name="Feldblyum T."/>
            <person name="Hsiao J."/>
            <person name="Zismann V."/>
            <person name="Iobst S."/>
            <person name="de Vazeille A.R."/>
            <person name="Buell C.R."/>
            <person name="Ying K."/>
            <person name="Li Y."/>
            <person name="Lu T."/>
            <person name="Huang Y."/>
            <person name="Zhao Q."/>
            <person name="Feng Q."/>
            <person name="Zhang L."/>
            <person name="Zhu J."/>
            <person name="Weng Q."/>
            <person name="Mu J."/>
            <person name="Lu Y."/>
            <person name="Fan D."/>
            <person name="Liu Y."/>
            <person name="Guan J."/>
            <person name="Zhang Y."/>
            <person name="Yu S."/>
            <person name="Liu X."/>
            <person name="Zhang Y."/>
            <person name="Hong G."/>
            <person name="Han B."/>
            <person name="Choisne N."/>
            <person name="Demange N."/>
            <person name="Orjeda G."/>
            <person name="Samain S."/>
            <person name="Cattolico L."/>
            <person name="Pelletier E."/>
            <person name="Couloux A."/>
            <person name="Segurens B."/>
            <person name="Wincker P."/>
            <person name="D'Hont A."/>
            <person name="Scarpelli C."/>
            <person name="Weissenbach J."/>
            <person name="Salanoubat M."/>
            <person name="Quetier F."/>
            <person name="Yu Y."/>
            <person name="Kim H.R."/>
            <person name="Rambo T."/>
            <person name="Currie J."/>
            <person name="Collura K."/>
            <person name="Luo M."/>
            <person name="Yang T."/>
            <person name="Ammiraju J.S.S."/>
            <person name="Engler F."/>
            <person name="Soderlund C."/>
            <person name="Wing R.A."/>
            <person name="Palmer L.E."/>
            <person name="de la Bastide M."/>
            <person name="Spiegel L."/>
            <person name="Nascimento L."/>
            <person name="Zutavern T."/>
            <person name="O'Shaughnessy A."/>
            <person name="Dike S."/>
            <person name="Dedhia N."/>
            <person name="Preston R."/>
            <person name="Balija V."/>
            <person name="McCombie W.R."/>
            <person name="Chow T."/>
            <person name="Chen H."/>
            <person name="Chung M."/>
            <person name="Chen C."/>
            <person name="Shaw J."/>
            <person name="Wu H."/>
            <person name="Hsiao K."/>
            <person name="Chao Y."/>
            <person name="Chu M."/>
            <person name="Cheng C."/>
            <person name="Hour A."/>
            <person name="Lee P."/>
            <person name="Lin S."/>
            <person name="Lin Y."/>
            <person name="Liou J."/>
            <person name="Liu S."/>
            <person name="Hsing Y."/>
            <person name="Raghuvanshi S."/>
            <person name="Mohanty A."/>
            <person name="Bharti A.K."/>
            <person name="Gaur A."/>
            <person name="Gupta V."/>
            <person name="Kumar D."/>
            <person name="Ravi V."/>
            <person name="Vij S."/>
            <person name="Kapur A."/>
            <person name="Khurana P."/>
            <person name="Khurana P."/>
            <person name="Khurana J.P."/>
            <person name="Tyagi A.K."/>
            <person name="Gaikwad K."/>
            <person name="Singh A."/>
            <person name="Dalal V."/>
            <person name="Srivastava S."/>
            <person name="Dixit A."/>
            <person name="Pal A.K."/>
            <person name="Ghazi I.A."/>
            <person name="Yadav M."/>
            <person name="Pandit A."/>
            <person name="Bhargava A."/>
            <person name="Sureshbabu K."/>
            <person name="Batra K."/>
            <person name="Sharma T.R."/>
            <person name="Mohapatra T."/>
            <person name="Singh N.K."/>
            <person name="Messing J."/>
            <person name="Nelson A.B."/>
            <person name="Fuks G."/>
            <person name="Kavchok S."/>
            <person name="Keizer G."/>
            <person name="Linton E."/>
            <person name="Llaca V."/>
            <person name="Song R."/>
            <person name="Tanyolac B."/>
            <person name="Young S."/>
            <person name="Ho-Il K."/>
            <person name="Hahn J.H."/>
            <person name="Sangsakoo G."/>
            <person name="Vanavichit A."/>
            <person name="de Mattos Luiz.A.T."/>
            <person name="Zimmer P.D."/>
            <person name="Malone G."/>
            <person name="Dellagostin O."/>
            <person name="de Oliveira A.C."/>
            <person name="Bevan M."/>
            <person name="Bancroft I."/>
            <person name="Minx P."/>
            <person name="Cordum H."/>
            <person name="Wilson R."/>
            <person name="Cheng Z."/>
            <person name="Jin W."/>
            <person name="Jiang J."/>
            <person name="Leong S.A."/>
            <person name="Iwama H."/>
            <person name="Gojobori T."/>
            <person name="Itoh T."/>
            <person name="Niimura Y."/>
            <person name="Fujii Y."/>
            <person name="Habara T."/>
            <person name="Sakai H."/>
            <person name="Sato Y."/>
            <person name="Wilson G."/>
            <person name="Kumar K."/>
            <person name="McCouch S."/>
            <person name="Juretic N."/>
            <person name="Hoen D."/>
            <person name="Wright S."/>
            <person name="Bruskiewich R."/>
            <person name="Bureau T."/>
            <person name="Miyao A."/>
            <person name="Hirochika H."/>
            <person name="Nishikawa T."/>
            <person name="Kadowaki K."/>
            <person name="Sugiura M."/>
            <person name="Burr B."/>
            <person name="Sasaki T."/>
        </authorList>
    </citation>
    <scope>NUCLEOTIDE SEQUENCE [LARGE SCALE GENOMIC DNA]</scope>
    <source>
        <strain evidence="4">cv. Nipponbare</strain>
    </source>
</reference>
<feature type="region of interest" description="Disordered" evidence="1">
    <location>
        <begin position="1"/>
        <end position="42"/>
    </location>
</feature>
<feature type="region of interest" description="Disordered" evidence="1">
    <location>
        <begin position="270"/>
        <end position="297"/>
    </location>
</feature>
<evidence type="ECO:0000313" key="2">
    <source>
        <dbReference type="EMBL" id="BAD16338.1"/>
    </source>
</evidence>
<name>Q6YUX2_ORYSJ</name>
<feature type="compositionally biased region" description="Low complexity" evidence="1">
    <location>
        <begin position="122"/>
        <end position="145"/>
    </location>
</feature>
<dbReference type="Proteomes" id="UP000000763">
    <property type="component" value="Chromosome 2"/>
</dbReference>
<accession>Q6YUX2</accession>
<reference evidence="2" key="1">
    <citation type="submission" date="2002-09" db="EMBL/GenBank/DDBJ databases">
        <title>Oryza sativa nipponbare(GA3) genomic DNA, chromosome 2, BAC clone:OSJNBb0024K03.</title>
        <authorList>
            <person name="Sasaki T."/>
            <person name="Matsumoto T."/>
            <person name="Katayose Y."/>
        </authorList>
    </citation>
    <scope>NUCLEOTIDE SEQUENCE</scope>
</reference>
<organism evidence="3 4">
    <name type="scientific">Oryza sativa subsp. japonica</name>
    <name type="common">Rice</name>
    <dbReference type="NCBI Taxonomy" id="39947"/>
    <lineage>
        <taxon>Eukaryota</taxon>
        <taxon>Viridiplantae</taxon>
        <taxon>Streptophyta</taxon>
        <taxon>Embryophyta</taxon>
        <taxon>Tracheophyta</taxon>
        <taxon>Spermatophyta</taxon>
        <taxon>Magnoliopsida</taxon>
        <taxon>Liliopsida</taxon>
        <taxon>Poales</taxon>
        <taxon>Poaceae</taxon>
        <taxon>BOP clade</taxon>
        <taxon>Oryzoideae</taxon>
        <taxon>Oryzeae</taxon>
        <taxon>Oryzinae</taxon>
        <taxon>Oryza</taxon>
        <taxon>Oryza sativa</taxon>
    </lineage>
</organism>
<proteinExistence type="predicted"/>